<dbReference type="AlphaFoldDB" id="A0A8X6X8Y3"/>
<organism evidence="1 2">
    <name type="scientific">Trichonephila inaurata madagascariensis</name>
    <dbReference type="NCBI Taxonomy" id="2747483"/>
    <lineage>
        <taxon>Eukaryota</taxon>
        <taxon>Metazoa</taxon>
        <taxon>Ecdysozoa</taxon>
        <taxon>Arthropoda</taxon>
        <taxon>Chelicerata</taxon>
        <taxon>Arachnida</taxon>
        <taxon>Araneae</taxon>
        <taxon>Araneomorphae</taxon>
        <taxon>Entelegynae</taxon>
        <taxon>Araneoidea</taxon>
        <taxon>Nephilidae</taxon>
        <taxon>Trichonephila</taxon>
        <taxon>Trichonephila inaurata</taxon>
    </lineage>
</organism>
<gene>
    <name evidence="1" type="ORF">TNIN_234051</name>
</gene>
<sequence length="120" mass="13446">MSKSIVKYTIPFGEERKQSNKKTTSILDKLLEKKKKNYLFCCLESPSCLTETALKPRSISHLKRILPSLEITFHGSAPEVITACISKTDEDCIPMVPAHNTSDVHLPACSKIEATFRAEH</sequence>
<dbReference type="EMBL" id="BMAV01006405">
    <property type="protein sequence ID" value="GFY48372.1"/>
    <property type="molecule type" value="Genomic_DNA"/>
</dbReference>
<keyword evidence="2" id="KW-1185">Reference proteome</keyword>
<comment type="caution">
    <text evidence="1">The sequence shown here is derived from an EMBL/GenBank/DDBJ whole genome shotgun (WGS) entry which is preliminary data.</text>
</comment>
<reference evidence="1" key="1">
    <citation type="submission" date="2020-08" db="EMBL/GenBank/DDBJ databases">
        <title>Multicomponent nature underlies the extraordinary mechanical properties of spider dragline silk.</title>
        <authorList>
            <person name="Kono N."/>
            <person name="Nakamura H."/>
            <person name="Mori M."/>
            <person name="Yoshida Y."/>
            <person name="Ohtoshi R."/>
            <person name="Malay A.D."/>
            <person name="Moran D.A.P."/>
            <person name="Tomita M."/>
            <person name="Numata K."/>
            <person name="Arakawa K."/>
        </authorList>
    </citation>
    <scope>NUCLEOTIDE SEQUENCE</scope>
</reference>
<evidence type="ECO:0000313" key="1">
    <source>
        <dbReference type="EMBL" id="GFY48372.1"/>
    </source>
</evidence>
<dbReference type="Proteomes" id="UP000886998">
    <property type="component" value="Unassembled WGS sequence"/>
</dbReference>
<accession>A0A8X6X8Y3</accession>
<name>A0A8X6X8Y3_9ARAC</name>
<protein>
    <submittedName>
        <fullName evidence="1">Uncharacterized protein</fullName>
    </submittedName>
</protein>
<proteinExistence type="predicted"/>
<evidence type="ECO:0000313" key="2">
    <source>
        <dbReference type="Proteomes" id="UP000886998"/>
    </source>
</evidence>